<sequence length="69" mass="7263">MGEFLMWLFAFLVVGLFTGAQVLRAQGLGGRGSQNSGSSCLVFIIGSLLTIGLFLMMIYTGMANGIIGN</sequence>
<gene>
    <name evidence="2" type="ORF">UW23_C0007G0027</name>
</gene>
<accession>A0A0G1GNM0</accession>
<reference evidence="2 3" key="1">
    <citation type="journal article" date="2015" name="Nature">
        <title>rRNA introns, odd ribosomes, and small enigmatic genomes across a large radiation of phyla.</title>
        <authorList>
            <person name="Brown C.T."/>
            <person name="Hug L.A."/>
            <person name="Thomas B.C."/>
            <person name="Sharon I."/>
            <person name="Castelle C.J."/>
            <person name="Singh A."/>
            <person name="Wilkins M.J."/>
            <person name="Williams K.H."/>
            <person name="Banfield J.F."/>
        </authorList>
    </citation>
    <scope>NUCLEOTIDE SEQUENCE [LARGE SCALE GENOMIC DNA]</scope>
</reference>
<comment type="caution">
    <text evidence="2">The sequence shown here is derived from an EMBL/GenBank/DDBJ whole genome shotgun (WGS) entry which is preliminary data.</text>
</comment>
<name>A0A0G1GNM0_9BACT</name>
<keyword evidence="1" id="KW-0472">Membrane</keyword>
<evidence type="ECO:0000256" key="1">
    <source>
        <dbReference type="SAM" id="Phobius"/>
    </source>
</evidence>
<evidence type="ECO:0000313" key="2">
    <source>
        <dbReference type="EMBL" id="KKT36100.1"/>
    </source>
</evidence>
<dbReference type="Proteomes" id="UP000034069">
    <property type="component" value="Unassembled WGS sequence"/>
</dbReference>
<protein>
    <submittedName>
        <fullName evidence="2">Uncharacterized protein</fullName>
    </submittedName>
</protein>
<organism evidence="2 3">
    <name type="scientific">Candidatus Collierbacteria bacterium GW2011_GWA1_44_12</name>
    <dbReference type="NCBI Taxonomy" id="1618376"/>
    <lineage>
        <taxon>Bacteria</taxon>
        <taxon>Candidatus Collieribacteriota</taxon>
    </lineage>
</organism>
<dbReference type="AlphaFoldDB" id="A0A0G1GNM0"/>
<keyword evidence="1" id="KW-1133">Transmembrane helix</keyword>
<dbReference type="EMBL" id="LCHN01000007">
    <property type="protein sequence ID" value="KKT36100.1"/>
    <property type="molecule type" value="Genomic_DNA"/>
</dbReference>
<keyword evidence="1" id="KW-0812">Transmembrane</keyword>
<evidence type="ECO:0000313" key="3">
    <source>
        <dbReference type="Proteomes" id="UP000034069"/>
    </source>
</evidence>
<feature type="transmembrane region" description="Helical" evidence="1">
    <location>
        <begin position="41"/>
        <end position="59"/>
    </location>
</feature>
<proteinExistence type="predicted"/>